<dbReference type="Proteomes" id="UP000016801">
    <property type="component" value="Unassembled WGS sequence"/>
</dbReference>
<dbReference type="HOGENOM" id="CLU_2108772_0_0_1"/>
<organism evidence="1 2">
    <name type="scientific">Claviceps purpurea (strain 20.1)</name>
    <name type="common">Ergot fungus</name>
    <name type="synonym">Sphacelia segetum</name>
    <dbReference type="NCBI Taxonomy" id="1111077"/>
    <lineage>
        <taxon>Eukaryota</taxon>
        <taxon>Fungi</taxon>
        <taxon>Dikarya</taxon>
        <taxon>Ascomycota</taxon>
        <taxon>Pezizomycotina</taxon>
        <taxon>Sordariomycetes</taxon>
        <taxon>Hypocreomycetidae</taxon>
        <taxon>Hypocreales</taxon>
        <taxon>Clavicipitaceae</taxon>
        <taxon>Claviceps</taxon>
    </lineage>
</organism>
<accession>M1WG54</accession>
<protein>
    <submittedName>
        <fullName evidence="1">Uncharacterized protein</fullName>
    </submittedName>
</protein>
<evidence type="ECO:0000313" key="1">
    <source>
        <dbReference type="EMBL" id="CCE34258.1"/>
    </source>
</evidence>
<reference evidence="1 2" key="1">
    <citation type="journal article" date="2013" name="PLoS Genet.">
        <title>Plant-symbiotic fungi as chemical engineers: Multi-genome analysis of the Clavicipitaceae reveals dynamics of alkaloid loci.</title>
        <authorList>
            <person name="Schardl C.L."/>
            <person name="Young C.A."/>
            <person name="Hesse U."/>
            <person name="Amyotte S.G."/>
            <person name="Andreeva K."/>
            <person name="Calie P.J."/>
            <person name="Fleetwood D.J."/>
            <person name="Haws D.C."/>
            <person name="Moore N."/>
            <person name="Oeser B."/>
            <person name="Panaccione D.G."/>
            <person name="Schweri K.K."/>
            <person name="Voisey C.R."/>
            <person name="Farman M.L."/>
            <person name="Jaromczyk J.W."/>
            <person name="Roe B.A."/>
            <person name="O'Sullivan D.M."/>
            <person name="Scott B."/>
            <person name="Tudzynski P."/>
            <person name="An Z."/>
            <person name="Arnaoudova E.G."/>
            <person name="Bullock C.T."/>
            <person name="Charlton N.D."/>
            <person name="Chen L."/>
            <person name="Cox M."/>
            <person name="Dinkins R.D."/>
            <person name="Florea S."/>
            <person name="Glenn A.E."/>
            <person name="Gordon A."/>
            <person name="Gueldener U."/>
            <person name="Harris D.R."/>
            <person name="Hollin W."/>
            <person name="Jaromczyk J."/>
            <person name="Johnson R.D."/>
            <person name="Khan A.K."/>
            <person name="Leistner E."/>
            <person name="Leuchtmann A."/>
            <person name="Li C."/>
            <person name="Liu J."/>
            <person name="Liu J."/>
            <person name="Liu M."/>
            <person name="Mace W."/>
            <person name="Machado C."/>
            <person name="Nagabhyru P."/>
            <person name="Pan J."/>
            <person name="Schmid J."/>
            <person name="Sugawara K."/>
            <person name="Steiner U."/>
            <person name="Takach J.E."/>
            <person name="Tanaka E."/>
            <person name="Webb J.S."/>
            <person name="Wilson E.V."/>
            <person name="Wiseman J.L."/>
            <person name="Yoshida R."/>
            <person name="Zeng Z."/>
        </authorList>
    </citation>
    <scope>NUCLEOTIDE SEQUENCE [LARGE SCALE GENOMIC DNA]</scope>
    <source>
        <strain evidence="1 2">20.1</strain>
    </source>
</reference>
<evidence type="ECO:0000313" key="2">
    <source>
        <dbReference type="Proteomes" id="UP000016801"/>
    </source>
</evidence>
<name>M1WG54_CLAP2</name>
<dbReference type="EMBL" id="CAGA01000082">
    <property type="protein sequence ID" value="CCE34258.1"/>
    <property type="molecule type" value="Genomic_DNA"/>
</dbReference>
<dbReference type="VEuPathDB" id="FungiDB:CPUR_08190"/>
<sequence>MASLCTLQLRQIAQDSGRLRRRVRRVTCACKKHMVGRQWHCGIGGGDGLTLDFCNYYDRQRLMAGDCVAAGERTPCGLARTEQKWPQFYVRLRFTANIIMDYSWVKPFQKDTHYI</sequence>
<proteinExistence type="predicted"/>
<comment type="caution">
    <text evidence="1">The sequence shown here is derived from an EMBL/GenBank/DDBJ whole genome shotgun (WGS) entry which is preliminary data.</text>
</comment>
<keyword evidence="2" id="KW-1185">Reference proteome</keyword>
<gene>
    <name evidence="1" type="ORF">CPUR_08190</name>
</gene>
<dbReference type="AlphaFoldDB" id="M1WG54"/>